<dbReference type="EMBL" id="ML736377">
    <property type="protein sequence ID" value="KAE8372085.1"/>
    <property type="molecule type" value="Genomic_DNA"/>
</dbReference>
<proteinExistence type="predicted"/>
<keyword evidence="3" id="KW-1185">Reference proteome</keyword>
<gene>
    <name evidence="2" type="ORF">BDV26DRAFT_108563</name>
</gene>
<accession>A0A5N7AQE7</accession>
<dbReference type="Proteomes" id="UP000326198">
    <property type="component" value="Unassembled WGS sequence"/>
</dbReference>
<dbReference type="AlphaFoldDB" id="A0A5N7AQE7"/>
<reference evidence="2 3" key="1">
    <citation type="submission" date="2019-04" db="EMBL/GenBank/DDBJ databases">
        <title>Friends and foes A comparative genomics studyof 23 Aspergillus species from section Flavi.</title>
        <authorList>
            <consortium name="DOE Joint Genome Institute"/>
            <person name="Kjaerbolling I."/>
            <person name="Vesth T."/>
            <person name="Frisvad J.C."/>
            <person name="Nybo J.L."/>
            <person name="Theobald S."/>
            <person name="Kildgaard S."/>
            <person name="Isbrandt T."/>
            <person name="Kuo A."/>
            <person name="Sato A."/>
            <person name="Lyhne E.K."/>
            <person name="Kogle M.E."/>
            <person name="Wiebenga A."/>
            <person name="Kun R.S."/>
            <person name="Lubbers R.J."/>
            <person name="Makela M.R."/>
            <person name="Barry K."/>
            <person name="Chovatia M."/>
            <person name="Clum A."/>
            <person name="Daum C."/>
            <person name="Haridas S."/>
            <person name="He G."/>
            <person name="LaButti K."/>
            <person name="Lipzen A."/>
            <person name="Mondo S."/>
            <person name="Riley R."/>
            <person name="Salamov A."/>
            <person name="Simmons B.A."/>
            <person name="Magnuson J.K."/>
            <person name="Henrissat B."/>
            <person name="Mortensen U.H."/>
            <person name="Larsen T.O."/>
            <person name="Devries R.P."/>
            <person name="Grigoriev I.V."/>
            <person name="Machida M."/>
            <person name="Baker S.E."/>
            <person name="Andersen M.R."/>
        </authorList>
    </citation>
    <scope>NUCLEOTIDE SEQUENCE [LARGE SCALE GENOMIC DNA]</scope>
    <source>
        <strain evidence="2 3">IBT 29228</strain>
    </source>
</reference>
<sequence length="200" mass="23262">MMMTRFRWWEMERIEARTKNRRWGSESRRERDRKRGEIKGHPTKEKGIKCTRREGYSESRSSSDGHSITLRLVWEDVVPSCSPGPPYQPQQEPHCWPIRVKSDMCLFNPTTPVLFHHGRTILHHFPYILPFQIPSTPRSSPPPSFHLVWPLLLSPTVQTLLTFLSRTRPTSPREDAKAMNLQGALACRCAQGSLLAHFHR</sequence>
<evidence type="ECO:0000256" key="1">
    <source>
        <dbReference type="SAM" id="MobiDB-lite"/>
    </source>
</evidence>
<feature type="compositionally biased region" description="Basic and acidic residues" evidence="1">
    <location>
        <begin position="19"/>
        <end position="63"/>
    </location>
</feature>
<name>A0A5N7AQE7_9EURO</name>
<organism evidence="2 3">
    <name type="scientific">Aspergillus bertholletiae</name>
    <dbReference type="NCBI Taxonomy" id="1226010"/>
    <lineage>
        <taxon>Eukaryota</taxon>
        <taxon>Fungi</taxon>
        <taxon>Dikarya</taxon>
        <taxon>Ascomycota</taxon>
        <taxon>Pezizomycotina</taxon>
        <taxon>Eurotiomycetes</taxon>
        <taxon>Eurotiomycetidae</taxon>
        <taxon>Eurotiales</taxon>
        <taxon>Aspergillaceae</taxon>
        <taxon>Aspergillus</taxon>
        <taxon>Aspergillus subgen. Circumdati</taxon>
    </lineage>
</organism>
<protein>
    <submittedName>
        <fullName evidence="2">Uncharacterized protein</fullName>
    </submittedName>
</protein>
<feature type="region of interest" description="Disordered" evidence="1">
    <location>
        <begin position="19"/>
        <end position="64"/>
    </location>
</feature>
<evidence type="ECO:0000313" key="2">
    <source>
        <dbReference type="EMBL" id="KAE8372085.1"/>
    </source>
</evidence>
<evidence type="ECO:0000313" key="3">
    <source>
        <dbReference type="Proteomes" id="UP000326198"/>
    </source>
</evidence>